<proteinExistence type="predicted"/>
<feature type="region of interest" description="Disordered" evidence="1">
    <location>
        <begin position="137"/>
        <end position="166"/>
    </location>
</feature>
<comment type="caution">
    <text evidence="3">The sequence shown here is derived from an EMBL/GenBank/DDBJ whole genome shotgun (WGS) entry which is preliminary data.</text>
</comment>
<name>A0A8S9GR88_BRACR</name>
<keyword evidence="2" id="KW-0812">Transmembrane</keyword>
<reference evidence="3" key="1">
    <citation type="submission" date="2019-12" db="EMBL/GenBank/DDBJ databases">
        <title>Genome sequencing and annotation of Brassica cretica.</title>
        <authorList>
            <person name="Studholme D.J."/>
            <person name="Sarris P.F."/>
        </authorList>
    </citation>
    <scope>NUCLEOTIDE SEQUENCE</scope>
    <source>
        <strain evidence="3">PFS-102/07</strain>
        <tissue evidence="3">Leaf</tissue>
    </source>
</reference>
<dbReference type="AlphaFoldDB" id="A0A8S9GR88"/>
<evidence type="ECO:0000313" key="3">
    <source>
        <dbReference type="EMBL" id="KAF2546342.1"/>
    </source>
</evidence>
<evidence type="ECO:0000256" key="2">
    <source>
        <dbReference type="SAM" id="Phobius"/>
    </source>
</evidence>
<gene>
    <name evidence="3" type="ORF">F2Q70_00019351</name>
</gene>
<keyword evidence="2" id="KW-1133">Transmembrane helix</keyword>
<organism evidence="3">
    <name type="scientific">Brassica cretica</name>
    <name type="common">Mustard</name>
    <dbReference type="NCBI Taxonomy" id="69181"/>
    <lineage>
        <taxon>Eukaryota</taxon>
        <taxon>Viridiplantae</taxon>
        <taxon>Streptophyta</taxon>
        <taxon>Embryophyta</taxon>
        <taxon>Tracheophyta</taxon>
        <taxon>Spermatophyta</taxon>
        <taxon>Magnoliopsida</taxon>
        <taxon>eudicotyledons</taxon>
        <taxon>Gunneridae</taxon>
        <taxon>Pentapetalae</taxon>
        <taxon>rosids</taxon>
        <taxon>malvids</taxon>
        <taxon>Brassicales</taxon>
        <taxon>Brassicaceae</taxon>
        <taxon>Brassiceae</taxon>
        <taxon>Brassica</taxon>
    </lineage>
</organism>
<accession>A0A8S9GR88</accession>
<sequence>MIATREGGRGSDHRVSRLPFFILISNEGSLSGLRYLGLRLGLLLSGGLVSVPAPLLYPCRRKIIFFALQRSLGWEPRVTFKSSDIKTVSTSSHWLKDEETLYLKNLTPMLLQQWQSGRAVYRSPYQFQGTYSSDFSRRRRSLRPGSGEEPGGRCRRVGNGPMDTVT</sequence>
<protein>
    <submittedName>
        <fullName evidence="3">Uncharacterized protein</fullName>
    </submittedName>
</protein>
<keyword evidence="2" id="KW-0472">Membrane</keyword>
<evidence type="ECO:0000256" key="1">
    <source>
        <dbReference type="SAM" id="MobiDB-lite"/>
    </source>
</evidence>
<feature type="transmembrane region" description="Helical" evidence="2">
    <location>
        <begin position="36"/>
        <end position="57"/>
    </location>
</feature>
<dbReference type="EMBL" id="QGKY02001925">
    <property type="protein sequence ID" value="KAF2546342.1"/>
    <property type="molecule type" value="Genomic_DNA"/>
</dbReference>